<evidence type="ECO:0000313" key="3">
    <source>
        <dbReference type="EMBL" id="KAA6341078.1"/>
    </source>
</evidence>
<accession>A0A5J4S5I4</accession>
<protein>
    <recommendedName>
        <fullName evidence="2">PIN domain-containing protein</fullName>
    </recommendedName>
</protein>
<evidence type="ECO:0000259" key="2">
    <source>
        <dbReference type="SMART" id="SM00670"/>
    </source>
</evidence>
<dbReference type="PANTHER" id="PTHR16161:SF0">
    <property type="entry name" value="TRANSCRIPTIONAL PROTEIN SWT1"/>
    <property type="match status" value="1"/>
</dbReference>
<feature type="domain" description="PIN" evidence="2">
    <location>
        <begin position="586"/>
        <end position="700"/>
    </location>
</feature>
<keyword evidence="1" id="KW-0175">Coiled coil</keyword>
<dbReference type="SUPFAM" id="SSF88723">
    <property type="entry name" value="PIN domain-like"/>
    <property type="match status" value="1"/>
</dbReference>
<reference evidence="3" key="1">
    <citation type="submission" date="2019-03" db="EMBL/GenBank/DDBJ databases">
        <title>Single cell metagenomics reveals metabolic interactions within the superorganism composed of flagellate Streblomastix strix and complex community of Bacteroidetes bacteria on its surface.</title>
        <authorList>
            <person name="Treitli S.C."/>
            <person name="Kolisko M."/>
            <person name="Husnik F."/>
            <person name="Keeling P."/>
            <person name="Hampl V."/>
        </authorList>
    </citation>
    <scope>NUCLEOTIDE SEQUENCE</scope>
    <source>
        <strain evidence="3">STM</strain>
    </source>
</reference>
<comment type="caution">
    <text evidence="3">The sequence shown here is derived from an EMBL/GenBank/DDBJ whole genome shotgun (WGS) entry which is preliminary data.</text>
</comment>
<feature type="coiled-coil region" evidence="1">
    <location>
        <begin position="614"/>
        <end position="660"/>
    </location>
</feature>
<proteinExistence type="predicted"/>
<dbReference type="InterPro" id="IPR052626">
    <property type="entry name" value="SWT1_Regulator"/>
</dbReference>
<organism evidence="3">
    <name type="scientific">termite gut metagenome</name>
    <dbReference type="NCBI Taxonomy" id="433724"/>
    <lineage>
        <taxon>unclassified sequences</taxon>
        <taxon>metagenomes</taxon>
        <taxon>organismal metagenomes</taxon>
    </lineage>
</organism>
<dbReference type="PANTHER" id="PTHR16161">
    <property type="entry name" value="TRANSCRIPTIONAL PROTEIN SWT1"/>
    <property type="match status" value="1"/>
</dbReference>
<dbReference type="Pfam" id="PF13638">
    <property type="entry name" value="PIN_4"/>
    <property type="match status" value="1"/>
</dbReference>
<dbReference type="GO" id="GO:0005634">
    <property type="term" value="C:nucleus"/>
    <property type="evidence" value="ECO:0007669"/>
    <property type="project" value="TreeGrafter"/>
</dbReference>
<dbReference type="SMART" id="SM00670">
    <property type="entry name" value="PINc"/>
    <property type="match status" value="1"/>
</dbReference>
<sequence length="792" mass="92400">MNKIDFEIFKSTQQEKKLTEIYLGSIPISWEYAVVDYEADCTEAIPFTPFDKIICGLLSIDEVLSFEEIASILGLNVTDKPESNQYKDIAEYEILIEALNSLTEFEMIEKDDSRFSSCRLTEIGKEYVSKGTKFKTIENKSFTLYFDTTTNEHEQAKTVFQDLKGNAVNTGCNIDFKNENLLKSFAERQIPDIYDTTKGNSFANTFLNRIKYYMVELYAGVIYDFQLNTFRIKVYSHQTKSNYFSEKINSREQLRNDIIKSFVDSIESDNSLKSEKQALFEEKTCKTQSDAEYLIYQNKPQEALNKIDQFYKQAEFIEKQSFIYNINNILDADSSEIWLSIPNINDTFLKLIVSYANSKPNTRIYVQYTAPIPDFIFQNTNNILWLQKDKIEFFCLVISADVKFSIREYPYCFPYNDKLHKITVLTREKFDDTTDKFATFRRKYAEFILPELFTDIEDELNKELVPDKENITILELSDSNLLIVKWLQNNEYEEKYKDLLCLKQEKLQQLKSQHKVLIVEKIDILKKEVDIEKIEKIDQITKIKNQLENIEKECFPDYSDILKQLGTFEKALIEQETYIKDQLLAKHYIIDTNVFVDYPEILSKIDAKHNIILSAKVIDELDKLKRKLKGDKRENAEKALKLINHKLNKKNKNIKTARADLKLLPADFNDKSSDNLILCVALMYKDNNPCLITSDNGLQAKAKVCDIPALSLVGFLDKNDLLNNLDKNVVKKEIRQQEKLQYIRLNETITFKCVRCNKEKTSKKYVRFGDDDSRKLCNGCYGAVLANNRKTE</sequence>
<evidence type="ECO:0000256" key="1">
    <source>
        <dbReference type="SAM" id="Coils"/>
    </source>
</evidence>
<dbReference type="EMBL" id="SNRY01000413">
    <property type="protein sequence ID" value="KAA6341078.1"/>
    <property type="molecule type" value="Genomic_DNA"/>
</dbReference>
<dbReference type="AlphaFoldDB" id="A0A5J4S5I4"/>
<name>A0A5J4S5I4_9ZZZZ</name>
<dbReference type="InterPro" id="IPR002716">
    <property type="entry name" value="PIN_dom"/>
</dbReference>
<dbReference type="InterPro" id="IPR029060">
    <property type="entry name" value="PIN-like_dom_sf"/>
</dbReference>
<dbReference type="Gene3D" id="3.40.50.1010">
    <property type="entry name" value="5'-nuclease"/>
    <property type="match status" value="1"/>
</dbReference>
<gene>
    <name evidence="3" type="ORF">EZS27_011087</name>
</gene>